<dbReference type="InterPro" id="IPR015943">
    <property type="entry name" value="WD40/YVTN_repeat-like_dom_sf"/>
</dbReference>
<feature type="repeat" description="WD" evidence="1">
    <location>
        <begin position="824"/>
        <end position="846"/>
    </location>
</feature>
<evidence type="ECO:0000313" key="4">
    <source>
        <dbReference type="EMBL" id="PAV57544.1"/>
    </source>
</evidence>
<dbReference type="InterPro" id="IPR006594">
    <property type="entry name" value="LisH"/>
</dbReference>
<dbReference type="Pfam" id="PF09781">
    <property type="entry name" value="NDUF_B5"/>
    <property type="match status" value="1"/>
</dbReference>
<proteinExistence type="predicted"/>
<dbReference type="PROSITE" id="PS50897">
    <property type="entry name" value="CTLH"/>
    <property type="match status" value="1"/>
</dbReference>
<dbReference type="OrthoDB" id="187712at2759"/>
<dbReference type="Gene3D" id="2.130.10.10">
    <property type="entry name" value="YVTN repeat-like/Quinoprotein amine dehydrogenase"/>
    <property type="match status" value="2"/>
</dbReference>
<dbReference type="PANTHER" id="PTHR19863">
    <property type="entry name" value="NEMITIN (NEURONAL ENRICHED MAP INTERACTING PROTEIN) HOMOLOG"/>
    <property type="match status" value="1"/>
</dbReference>
<dbReference type="AlphaFoldDB" id="A0A2A2J7G0"/>
<feature type="repeat" description="WD" evidence="1">
    <location>
        <begin position="670"/>
        <end position="700"/>
    </location>
</feature>
<dbReference type="InterPro" id="IPR001680">
    <property type="entry name" value="WD40_rpt"/>
</dbReference>
<dbReference type="PANTHER" id="PTHR19863:SF5">
    <property type="entry name" value="WD REPEAT-CONTAINING PROTEIN 47"/>
    <property type="match status" value="1"/>
</dbReference>
<keyword evidence="5" id="KW-1185">Reference proteome</keyword>
<keyword evidence="2" id="KW-1133">Transmembrane helix</keyword>
<dbReference type="Proteomes" id="UP000218231">
    <property type="component" value="Unassembled WGS sequence"/>
</dbReference>
<feature type="domain" description="CTLH" evidence="3">
    <location>
        <begin position="55"/>
        <end position="112"/>
    </location>
</feature>
<dbReference type="EMBL" id="LIAE01010633">
    <property type="protein sequence ID" value="PAV57544.1"/>
    <property type="molecule type" value="Genomic_DNA"/>
</dbReference>
<gene>
    <name evidence="4" type="ORF">WR25_02294</name>
</gene>
<dbReference type="STRING" id="2018661.A0A2A2J7G0"/>
<reference evidence="4 5" key="1">
    <citation type="journal article" date="2017" name="Curr. Biol.">
        <title>Genome architecture and evolution of a unichromosomal asexual nematode.</title>
        <authorList>
            <person name="Fradin H."/>
            <person name="Zegar C."/>
            <person name="Gutwein M."/>
            <person name="Lucas J."/>
            <person name="Kovtun M."/>
            <person name="Corcoran D."/>
            <person name="Baugh L.R."/>
            <person name="Kiontke K."/>
            <person name="Gunsalus K."/>
            <person name="Fitch D.H."/>
            <person name="Piano F."/>
        </authorList>
    </citation>
    <scope>NUCLEOTIDE SEQUENCE [LARGE SCALE GENOMIC DNA]</scope>
    <source>
        <strain evidence="4">PF1309</strain>
    </source>
</reference>
<dbReference type="Pfam" id="PF25602">
    <property type="entry name" value="WDR47_COR"/>
    <property type="match status" value="1"/>
</dbReference>
<dbReference type="Pfam" id="PF00400">
    <property type="entry name" value="WD40"/>
    <property type="match status" value="4"/>
</dbReference>
<dbReference type="PROSITE" id="PS50082">
    <property type="entry name" value="WD_REPEATS_2"/>
    <property type="match status" value="3"/>
</dbReference>
<dbReference type="InterPro" id="IPR040067">
    <property type="entry name" value="WDR47"/>
</dbReference>
<dbReference type="InterPro" id="IPR019173">
    <property type="entry name" value="NADH_UbQ_OxRdtase_B5_su"/>
</dbReference>
<comment type="caution">
    <text evidence="4">The sequence shown here is derived from an EMBL/GenBank/DDBJ whole genome shotgun (WGS) entry which is preliminary data.</text>
</comment>
<dbReference type="InterPro" id="IPR057749">
    <property type="entry name" value="WDR47_COR"/>
</dbReference>
<dbReference type="InterPro" id="IPR006595">
    <property type="entry name" value="CTLH_C"/>
</dbReference>
<accession>A0A2A2J7G0</accession>
<evidence type="ECO:0000256" key="1">
    <source>
        <dbReference type="PROSITE-ProRule" id="PRU00221"/>
    </source>
</evidence>
<evidence type="ECO:0000259" key="3">
    <source>
        <dbReference type="PROSITE" id="PS50897"/>
    </source>
</evidence>
<dbReference type="SMART" id="SM00668">
    <property type="entry name" value="CTLH"/>
    <property type="match status" value="1"/>
</dbReference>
<dbReference type="PROSITE" id="PS50896">
    <property type="entry name" value="LISH"/>
    <property type="match status" value="1"/>
</dbReference>
<dbReference type="SMART" id="SM00320">
    <property type="entry name" value="WD40"/>
    <property type="match status" value="6"/>
</dbReference>
<sequence length="1151" mass="130047">MSSISKSPDNQGLSFGLQLHEECIVKMMLEFLETRGLHITQLSLERETGIINGNYSDDLLFLRQLILDGQWDNALDFVEPLKGLETFDFRNFKYNVTKYKFFELLCVKLEPGPLQDNDFAVEELVECLKELEHVCSSPEEYRQLCALLTLPKLSDHADFNNWNPSSARIECFHKIYDLVYHLLPPTPKEKEKSGSKEKLHSANDRLVGLIAKGVFYEGCVDYCQARAIGDSREIDHGPLPTQVLPSRPRLSSTDLSLISWLEMVGPDQFAMPFQQKHLDLKIEHIKKPKLEAQWTEQIMATPIKPGNSFPHSMIPKTQMKFAQKISQTMSMSLMPMQMAASTFINKDKLSKMSQSTAPGFCLGIRDAGSDAMVQSQLIDNMMELSLNTKSSHPDGNKFRSAASPNIQTNFAAPQTLAPAMVQSMMAGSVDFGHVRRDLEEITRRTGVVHPSTMRQSVLPSVPEIPTPQSMSREESDMTRSRLFVEFANKQSYDPHNRHSSPHMGYPNPNQMPPSSHHYDPIMGNQNGQHMYPPQMTPSHGMMGPIPGTQMGQRPMSMPPQLSPNVPPMMNQMVSQQMNQPGHVPIVPSGPIPVQQPMRPNLTSANISTQFLPVCRYEDPQAIRATAFHPSGKYYALGTNSKQLHICKYPQVKGIRKSDQIQPAEIVLSRSKQHRGSVYCASFNATGELLATGSNDKTLRLMAFNADTCKIGAEMEFGFHDGTIRDIVFLDDTVNRTCYLVSGGAGNCHINLTDCNSGQLLTTLRGHSGEFSIYFFSIYRGIYTIFTYSSLPLSHFGEMLLFKDSLKHISAPILGLYTWDGRTNFVSCSQDKTIRFWDIRTNEPVNIITPATNKSQTAPVTSVCVDPSGQVLVSGHEDASVVLYNINGGRVLQTFRPHGDEVRTVRLSNAAYYLLSASYDKRIVITDMRGDLMAPLMYLPVAEHTDKIIQCRILLFSVWRNSMAVLSKAARLGFNLAVKQTRAQLPIQVRHGGHGPTFLRKGHGQYKIGRGRDMFHFYFFCLGIFPPIALLIWAHIVYGPCQLTDDPGDGSPPHNWQYQSTPLRQWWAKYFGYNPVQNYEMRIEYWNEIEGDQRMKKIFRMTDYAMNMDSKSVFLYRPALEEWDANNAWRAKFSHQIGEPFKHRSSSEVNKQ</sequence>
<keyword evidence="2" id="KW-0812">Transmembrane</keyword>
<evidence type="ECO:0000313" key="5">
    <source>
        <dbReference type="Proteomes" id="UP000218231"/>
    </source>
</evidence>
<keyword evidence="2" id="KW-0472">Membrane</keyword>
<name>A0A2A2J7G0_9BILA</name>
<protein>
    <recommendedName>
        <fullName evidence="3">CTLH domain-containing protein</fullName>
    </recommendedName>
</protein>
<keyword evidence="1" id="KW-0853">WD repeat</keyword>
<organism evidence="4 5">
    <name type="scientific">Diploscapter pachys</name>
    <dbReference type="NCBI Taxonomy" id="2018661"/>
    <lineage>
        <taxon>Eukaryota</taxon>
        <taxon>Metazoa</taxon>
        <taxon>Ecdysozoa</taxon>
        <taxon>Nematoda</taxon>
        <taxon>Chromadorea</taxon>
        <taxon>Rhabditida</taxon>
        <taxon>Rhabditina</taxon>
        <taxon>Rhabditomorpha</taxon>
        <taxon>Rhabditoidea</taxon>
        <taxon>Rhabditidae</taxon>
        <taxon>Diploscapter</taxon>
    </lineage>
</organism>
<dbReference type="SUPFAM" id="SSF50978">
    <property type="entry name" value="WD40 repeat-like"/>
    <property type="match status" value="1"/>
</dbReference>
<feature type="repeat" description="WD" evidence="1">
    <location>
        <begin position="852"/>
        <end position="893"/>
    </location>
</feature>
<evidence type="ECO:0000256" key="2">
    <source>
        <dbReference type="SAM" id="Phobius"/>
    </source>
</evidence>
<feature type="transmembrane region" description="Helical" evidence="2">
    <location>
        <begin position="1016"/>
        <end position="1037"/>
    </location>
</feature>
<dbReference type="InterPro" id="IPR036322">
    <property type="entry name" value="WD40_repeat_dom_sf"/>
</dbReference>